<comment type="caution">
    <text evidence="1">The sequence shown here is derived from an EMBL/GenBank/DDBJ whole genome shotgun (WGS) entry which is preliminary data.</text>
</comment>
<organism evidence="1 2">
    <name type="scientific">Ixodes persulcatus</name>
    <name type="common">Taiga tick</name>
    <dbReference type="NCBI Taxonomy" id="34615"/>
    <lineage>
        <taxon>Eukaryota</taxon>
        <taxon>Metazoa</taxon>
        <taxon>Ecdysozoa</taxon>
        <taxon>Arthropoda</taxon>
        <taxon>Chelicerata</taxon>
        <taxon>Arachnida</taxon>
        <taxon>Acari</taxon>
        <taxon>Parasitiformes</taxon>
        <taxon>Ixodida</taxon>
        <taxon>Ixodoidea</taxon>
        <taxon>Ixodidae</taxon>
        <taxon>Ixodinae</taxon>
        <taxon>Ixodes</taxon>
    </lineage>
</organism>
<keyword evidence="2" id="KW-1185">Reference proteome</keyword>
<evidence type="ECO:0000313" key="1">
    <source>
        <dbReference type="EMBL" id="KAG0442019.1"/>
    </source>
</evidence>
<dbReference type="EMBL" id="JABSTQ010004486">
    <property type="protein sequence ID" value="KAG0442019.1"/>
    <property type="molecule type" value="Genomic_DNA"/>
</dbReference>
<reference evidence="1 2" key="1">
    <citation type="journal article" date="2020" name="Cell">
        <title>Large-Scale Comparative Analyses of Tick Genomes Elucidate Their Genetic Diversity and Vector Capacities.</title>
        <authorList>
            <consortium name="Tick Genome and Microbiome Consortium (TIGMIC)"/>
            <person name="Jia N."/>
            <person name="Wang J."/>
            <person name="Shi W."/>
            <person name="Du L."/>
            <person name="Sun Y."/>
            <person name="Zhan W."/>
            <person name="Jiang J.F."/>
            <person name="Wang Q."/>
            <person name="Zhang B."/>
            <person name="Ji P."/>
            <person name="Bell-Sakyi L."/>
            <person name="Cui X.M."/>
            <person name="Yuan T.T."/>
            <person name="Jiang B.G."/>
            <person name="Yang W.F."/>
            <person name="Lam T.T."/>
            <person name="Chang Q.C."/>
            <person name="Ding S.J."/>
            <person name="Wang X.J."/>
            <person name="Zhu J.G."/>
            <person name="Ruan X.D."/>
            <person name="Zhao L."/>
            <person name="Wei J.T."/>
            <person name="Ye R.Z."/>
            <person name="Que T.C."/>
            <person name="Du C.H."/>
            <person name="Zhou Y.H."/>
            <person name="Cheng J.X."/>
            <person name="Dai P.F."/>
            <person name="Guo W.B."/>
            <person name="Han X.H."/>
            <person name="Huang E.J."/>
            <person name="Li L.F."/>
            <person name="Wei W."/>
            <person name="Gao Y.C."/>
            <person name="Liu J.Z."/>
            <person name="Shao H.Z."/>
            <person name="Wang X."/>
            <person name="Wang C.C."/>
            <person name="Yang T.C."/>
            <person name="Huo Q.B."/>
            <person name="Li W."/>
            <person name="Chen H.Y."/>
            <person name="Chen S.E."/>
            <person name="Zhou L.G."/>
            <person name="Ni X.B."/>
            <person name="Tian J.H."/>
            <person name="Sheng Y."/>
            <person name="Liu T."/>
            <person name="Pan Y.S."/>
            <person name="Xia L.Y."/>
            <person name="Li J."/>
            <person name="Zhao F."/>
            <person name="Cao W.C."/>
        </authorList>
    </citation>
    <scope>NUCLEOTIDE SEQUENCE [LARGE SCALE GENOMIC DNA]</scope>
    <source>
        <strain evidence="1">Iper-2018</strain>
    </source>
</reference>
<accession>A0AC60QV40</accession>
<evidence type="ECO:0000313" key="2">
    <source>
        <dbReference type="Proteomes" id="UP000805193"/>
    </source>
</evidence>
<proteinExistence type="predicted"/>
<sequence length="86" mass="10261">MGILREMPFLEMLDVEFIKGMPRPGAIKTHMPFQFQPYSKGAKYLYITRNPYDCCVFFFYRPKGLPYYNFTDGTFDEFVKMFIEGK</sequence>
<feature type="non-terminal residue" evidence="1">
    <location>
        <position position="86"/>
    </location>
</feature>
<name>A0AC60QV40_IXOPE</name>
<gene>
    <name evidence="1" type="ORF">HPB47_015795</name>
</gene>
<dbReference type="Proteomes" id="UP000805193">
    <property type="component" value="Unassembled WGS sequence"/>
</dbReference>
<protein>
    <submittedName>
        <fullName evidence="1">Uncharacterized protein</fullName>
    </submittedName>
</protein>